<keyword evidence="1" id="KW-0813">Transport</keyword>
<keyword evidence="1" id="KW-0812">Transmembrane</keyword>
<name>A0A378MWF4_MANHA</name>
<evidence type="ECO:0000259" key="2">
    <source>
        <dbReference type="Pfam" id="PF07715"/>
    </source>
</evidence>
<dbReference type="Proteomes" id="UP000254802">
    <property type="component" value="Unassembled WGS sequence"/>
</dbReference>
<protein>
    <submittedName>
        <fullName evidence="3">Outer-membrane receptor for Fe(III)-coprogen, Fe(III)-ferrioxamine B and Fe(III)-rhodotrulic acid</fullName>
    </submittedName>
</protein>
<gene>
    <name evidence="3" type="primary">fhuE</name>
    <name evidence="3" type="ORF">NCTC10638_01745</name>
</gene>
<reference evidence="3 4" key="1">
    <citation type="submission" date="2018-06" db="EMBL/GenBank/DDBJ databases">
        <authorList>
            <consortium name="Pathogen Informatics"/>
            <person name="Doyle S."/>
        </authorList>
    </citation>
    <scope>NUCLEOTIDE SEQUENCE [LARGE SCALE GENOMIC DNA]</scope>
    <source>
        <strain evidence="3 4">NCTC10638</strain>
    </source>
</reference>
<proteinExistence type="inferred from homology"/>
<dbReference type="InterPro" id="IPR012910">
    <property type="entry name" value="Plug_dom"/>
</dbReference>
<keyword evidence="1" id="KW-1134">Transmembrane beta strand</keyword>
<dbReference type="PANTHER" id="PTHR32552">
    <property type="entry name" value="FERRICHROME IRON RECEPTOR-RELATED"/>
    <property type="match status" value="1"/>
</dbReference>
<comment type="similarity">
    <text evidence="1">Belongs to the TonB-dependent receptor family.</text>
</comment>
<dbReference type="GO" id="GO:0015344">
    <property type="term" value="F:siderophore uptake transmembrane transporter activity"/>
    <property type="evidence" value="ECO:0007669"/>
    <property type="project" value="TreeGrafter"/>
</dbReference>
<dbReference type="PANTHER" id="PTHR32552:SF74">
    <property type="entry name" value="HYDROXAMATE SIDEROPHORE RECEPTOR FHUE"/>
    <property type="match status" value="1"/>
</dbReference>
<dbReference type="Gene3D" id="2.170.130.10">
    <property type="entry name" value="TonB-dependent receptor, plug domain"/>
    <property type="match status" value="1"/>
</dbReference>
<dbReference type="AlphaFoldDB" id="A0A378MWF4"/>
<dbReference type="Pfam" id="PF07715">
    <property type="entry name" value="Plug"/>
    <property type="match status" value="1"/>
</dbReference>
<evidence type="ECO:0000256" key="1">
    <source>
        <dbReference type="PROSITE-ProRule" id="PRU01360"/>
    </source>
</evidence>
<evidence type="ECO:0000313" key="4">
    <source>
        <dbReference type="Proteomes" id="UP000254802"/>
    </source>
</evidence>
<dbReference type="PROSITE" id="PS52016">
    <property type="entry name" value="TONB_DEPENDENT_REC_3"/>
    <property type="match status" value="1"/>
</dbReference>
<dbReference type="InterPro" id="IPR037066">
    <property type="entry name" value="Plug_dom_sf"/>
</dbReference>
<dbReference type="EMBL" id="UGPN01000002">
    <property type="protein sequence ID" value="STY60540.1"/>
    <property type="molecule type" value="Genomic_DNA"/>
</dbReference>
<dbReference type="STRING" id="75985.WC39_10620"/>
<feature type="domain" description="TonB-dependent receptor plug" evidence="2">
    <location>
        <begin position="5"/>
        <end position="67"/>
    </location>
</feature>
<comment type="subcellular location">
    <subcellularLocation>
        <location evidence="1">Cell outer membrane</location>
        <topology evidence="1">Multi-pass membrane protein</topology>
    </subcellularLocation>
</comment>
<dbReference type="GO" id="GO:0009279">
    <property type="term" value="C:cell outer membrane"/>
    <property type="evidence" value="ECO:0007669"/>
    <property type="project" value="UniProtKB-SubCell"/>
</dbReference>
<sequence length="71" mass="7674">MALSAKDTPQSVTAVTHQQIRDQNLNTIAKALEATHGVSVSLLDRGRYSFSARGFGIDKVKVDGMDLKVSK</sequence>
<keyword evidence="1" id="KW-0998">Cell outer membrane</keyword>
<accession>A0A378MWF4</accession>
<organism evidence="3 4">
    <name type="scientific">Mannheimia haemolytica</name>
    <name type="common">Pasteurella haemolytica</name>
    <dbReference type="NCBI Taxonomy" id="75985"/>
    <lineage>
        <taxon>Bacteria</taxon>
        <taxon>Pseudomonadati</taxon>
        <taxon>Pseudomonadota</taxon>
        <taxon>Gammaproteobacteria</taxon>
        <taxon>Pasteurellales</taxon>
        <taxon>Pasteurellaceae</taxon>
        <taxon>Mannheimia</taxon>
    </lineage>
</organism>
<keyword evidence="3" id="KW-0675">Receptor</keyword>
<keyword evidence="1" id="KW-0472">Membrane</keyword>
<dbReference type="InterPro" id="IPR039426">
    <property type="entry name" value="TonB-dep_rcpt-like"/>
</dbReference>
<dbReference type="SUPFAM" id="SSF56935">
    <property type="entry name" value="Porins"/>
    <property type="match status" value="1"/>
</dbReference>
<evidence type="ECO:0000313" key="3">
    <source>
        <dbReference type="EMBL" id="STY60540.1"/>
    </source>
</evidence>